<name>A0A8J7KDP6_9ACTN</name>
<sequence length="568" mass="61571">MHAAIAEIIDVARRTAALEADDELDPPGGPAGEEAVARAVRRFGDKLSPAYLDFLRQHDGWSDCPWGMRLFSVDELCGEVGEWAKGMLEDLDDDGEMPAELTDAVVIGKCDNTAQTLLLVGSGEVVDFLYEEDCRYPDLNGYLADVLEMVRDVLRATEREQRSAAEQTDPGWRAEAESTLLAELRAELADAPSEGRPAGPPVPASPGGERPAPVTPAELVHRDGDGTELAYVRLNLVLYLGAYPSREELVGAFRAFRRHFPVDGDLIWGLPARFYVKQNRAADPDSEEWADAVRADGSGMYGIRLAIGDHVLNLCGVPDNDDGEPRAAFCEVMLPVDADPRRLVALAAELAELLPVRSGHGGFSAYASSSAQRSAYREIFRWCRRFLGLDVGHLDGWLVSARRWVLGAGWLTVLGPTFATVLAERGGAPTFADPTIEVRDLRGGGVLIRAGAAPTLGDVARARFPHAQAEVDHYLEPLKLTRWTHTALLMMGDSAWQVGGDELPGGFYDHRMTGAWLRRLLDPAAFLGPSVLDRGAALRHRTERPALHRVDDLGLAGPASAASAASHV</sequence>
<dbReference type="InterPro" id="IPR037883">
    <property type="entry name" value="Knr4/Smi1-like_sf"/>
</dbReference>
<organism evidence="2 3">
    <name type="scientific">Longispora fulva</name>
    <dbReference type="NCBI Taxonomy" id="619741"/>
    <lineage>
        <taxon>Bacteria</taxon>
        <taxon>Bacillati</taxon>
        <taxon>Actinomycetota</taxon>
        <taxon>Actinomycetes</taxon>
        <taxon>Micromonosporales</taxon>
        <taxon>Micromonosporaceae</taxon>
        <taxon>Longispora</taxon>
    </lineage>
</organism>
<dbReference type="Proteomes" id="UP000622552">
    <property type="component" value="Unassembled WGS sequence"/>
</dbReference>
<comment type="caution">
    <text evidence="2">The sequence shown here is derived from an EMBL/GenBank/DDBJ whole genome shotgun (WGS) entry which is preliminary data.</text>
</comment>
<gene>
    <name evidence="2" type="ORF">IW245_000459</name>
</gene>
<keyword evidence="3" id="KW-1185">Reference proteome</keyword>
<protein>
    <recommendedName>
        <fullName evidence="4">Knr4/Smi1-like domain-containing protein</fullName>
    </recommendedName>
</protein>
<evidence type="ECO:0000256" key="1">
    <source>
        <dbReference type="SAM" id="MobiDB-lite"/>
    </source>
</evidence>
<proteinExistence type="predicted"/>
<feature type="region of interest" description="Disordered" evidence="1">
    <location>
        <begin position="189"/>
        <end position="215"/>
    </location>
</feature>
<dbReference type="RefSeq" id="WP_197001524.1">
    <property type="nucleotide sequence ID" value="NZ_BONS01000033.1"/>
</dbReference>
<evidence type="ECO:0008006" key="4">
    <source>
        <dbReference type="Google" id="ProtNLM"/>
    </source>
</evidence>
<dbReference type="AlphaFoldDB" id="A0A8J7KDP6"/>
<dbReference type="EMBL" id="JADOUF010000001">
    <property type="protein sequence ID" value="MBG6134265.1"/>
    <property type="molecule type" value="Genomic_DNA"/>
</dbReference>
<evidence type="ECO:0000313" key="2">
    <source>
        <dbReference type="EMBL" id="MBG6134265.1"/>
    </source>
</evidence>
<dbReference type="SUPFAM" id="SSF160631">
    <property type="entry name" value="SMI1/KNR4-like"/>
    <property type="match status" value="1"/>
</dbReference>
<dbReference type="InterPro" id="IPR021815">
    <property type="entry name" value="TsiV"/>
</dbReference>
<dbReference type="Pfam" id="PF11876">
    <property type="entry name" value="TsiV"/>
    <property type="match status" value="1"/>
</dbReference>
<accession>A0A8J7KDP6</accession>
<reference evidence="2" key="1">
    <citation type="submission" date="2020-11" db="EMBL/GenBank/DDBJ databases">
        <title>Sequencing the genomes of 1000 actinobacteria strains.</title>
        <authorList>
            <person name="Klenk H.-P."/>
        </authorList>
    </citation>
    <scope>NUCLEOTIDE SEQUENCE</scope>
    <source>
        <strain evidence="2">DSM 45356</strain>
    </source>
</reference>
<evidence type="ECO:0000313" key="3">
    <source>
        <dbReference type="Proteomes" id="UP000622552"/>
    </source>
</evidence>